<sequence>MGRAWDEVILQMIIAAWKERRLPIANPVAENRAFPVLAAQLTTRIHALTPVQTHLGILVIVSRLRWFGIGRCLRYAHFFFTATDRSESTDLDTIAFISRKMPSAIPRLFSRAPVCCGARMSCRQTSSNNHGNRDRWRYFCRSCNSMVFDDWEGIREGNPLCYCQEFSRQQMESGRVFVFRCARNDYGYTHTHLFTDEEDIYSFEKYRESRETYLPRATGIAVIETGEAVGVATYLIMAPIIFGQGAGPFNRYSMQLPSMIADALSSGIVSVIEQGDTGRKGIYFCETGEHSHREFLERLATAAYELGVLPSSNVKEITLGEAAEKLVFGGVSTAELGYASNARTKDIRGHKLGWAPSHDDEWKATIHDEIRAYITSPPGERDIPEFLRKH</sequence>
<dbReference type="EMBL" id="KZ851854">
    <property type="protein sequence ID" value="RDK42082.1"/>
    <property type="molecule type" value="Genomic_DNA"/>
</dbReference>
<organism evidence="1 2">
    <name type="scientific">Aspergillus phoenicis ATCC 13157</name>
    <dbReference type="NCBI Taxonomy" id="1353007"/>
    <lineage>
        <taxon>Eukaryota</taxon>
        <taxon>Fungi</taxon>
        <taxon>Dikarya</taxon>
        <taxon>Ascomycota</taxon>
        <taxon>Pezizomycotina</taxon>
        <taxon>Eurotiomycetes</taxon>
        <taxon>Eurotiomycetidae</taxon>
        <taxon>Eurotiales</taxon>
        <taxon>Aspergillaceae</taxon>
        <taxon>Aspergillus</taxon>
    </lineage>
</organism>
<dbReference type="Proteomes" id="UP000254937">
    <property type="component" value="Unassembled WGS sequence"/>
</dbReference>
<protein>
    <recommendedName>
        <fullName evidence="3">NAD-dependent epimerase/dehydratase domain-containing protein</fullName>
    </recommendedName>
</protein>
<gene>
    <name evidence="1" type="ORF">M752DRAFT_301457</name>
</gene>
<keyword evidence="2" id="KW-1185">Reference proteome</keyword>
<name>A0A370PIR0_ASPPH</name>
<reference evidence="1 2" key="1">
    <citation type="submission" date="2018-07" db="EMBL/GenBank/DDBJ databases">
        <title>Section-level genome sequencing of Aspergillus section Nigri to investigate inter- and intra-species variation.</title>
        <authorList>
            <consortium name="DOE Joint Genome Institute"/>
            <person name="Vesth T.C."/>
            <person name="Nybo J.L."/>
            <person name="Theobald S."/>
            <person name="Frisvad J.C."/>
            <person name="Larsen T.O."/>
            <person name="Nielsen K.F."/>
            <person name="Hoof J.B."/>
            <person name="Brandl J."/>
            <person name="Salamov A."/>
            <person name="Riley R."/>
            <person name="Gladden J.M."/>
            <person name="Phatale P."/>
            <person name="Nielsen M.T."/>
            <person name="Lyhne E.K."/>
            <person name="Kogle M.E."/>
            <person name="Strasser K."/>
            <person name="McDonnell E."/>
            <person name="Barry K."/>
            <person name="Clum A."/>
            <person name="Chen C."/>
            <person name="Nolan M."/>
            <person name="Sandor L."/>
            <person name="Kuo A."/>
            <person name="Lipzen A."/>
            <person name="Hainaut M."/>
            <person name="Drula E."/>
            <person name="Tsang A."/>
            <person name="Magnuson J.K."/>
            <person name="Henrissat B."/>
            <person name="Wiebenga A."/>
            <person name="Simmons B.A."/>
            <person name="Makela M.R."/>
            <person name="De vries R.P."/>
            <person name="Grigoriev I.V."/>
            <person name="Mortensen U.H."/>
            <person name="Baker S.E."/>
            <person name="Andersen M.R."/>
        </authorList>
    </citation>
    <scope>NUCLEOTIDE SEQUENCE [LARGE SCALE GENOMIC DNA]</scope>
    <source>
        <strain evidence="1 2">ATCC 13157</strain>
    </source>
</reference>
<proteinExistence type="predicted"/>
<evidence type="ECO:0008006" key="3">
    <source>
        <dbReference type="Google" id="ProtNLM"/>
    </source>
</evidence>
<dbReference type="AlphaFoldDB" id="A0A370PIR0"/>
<evidence type="ECO:0000313" key="2">
    <source>
        <dbReference type="Proteomes" id="UP000254937"/>
    </source>
</evidence>
<accession>A0A370PIR0</accession>
<evidence type="ECO:0000313" key="1">
    <source>
        <dbReference type="EMBL" id="RDK42082.1"/>
    </source>
</evidence>